<dbReference type="EMBL" id="CP045902">
    <property type="protein sequence ID" value="QQP38297.1"/>
    <property type="molecule type" value="Genomic_DNA"/>
</dbReference>
<evidence type="ECO:0000313" key="1">
    <source>
        <dbReference type="EMBL" id="QQP38297.1"/>
    </source>
</evidence>
<accession>A0A7T8GV16</accession>
<dbReference type="AlphaFoldDB" id="A0A7T8GV16"/>
<dbReference type="OrthoDB" id="6432807at2759"/>
<sequence>MFQTLAGILEETDPEPSFSQLVHNHLSLLLEEFERYFPTTKDPRTDKEWIRNPFLNKPGKSMSLQEEEQLLEIANDGGLKGMFETTTLPGFWIK</sequence>
<name>A0A7T8GV16_CALRO</name>
<keyword evidence="2" id="KW-1185">Reference proteome</keyword>
<reference evidence="2" key="1">
    <citation type="submission" date="2021-01" db="EMBL/GenBank/DDBJ databases">
        <title>Caligus Genome Assembly.</title>
        <authorList>
            <person name="Gallardo-Escarate C."/>
        </authorList>
    </citation>
    <scope>NUCLEOTIDE SEQUENCE [LARGE SCALE GENOMIC DNA]</scope>
</reference>
<protein>
    <submittedName>
        <fullName evidence="1">SCAN domaincontaining protein 3like</fullName>
    </submittedName>
</protein>
<organism evidence="1 2">
    <name type="scientific">Caligus rogercresseyi</name>
    <name type="common">Sea louse</name>
    <dbReference type="NCBI Taxonomy" id="217165"/>
    <lineage>
        <taxon>Eukaryota</taxon>
        <taxon>Metazoa</taxon>
        <taxon>Ecdysozoa</taxon>
        <taxon>Arthropoda</taxon>
        <taxon>Crustacea</taxon>
        <taxon>Multicrustacea</taxon>
        <taxon>Hexanauplia</taxon>
        <taxon>Copepoda</taxon>
        <taxon>Siphonostomatoida</taxon>
        <taxon>Caligidae</taxon>
        <taxon>Caligus</taxon>
    </lineage>
</organism>
<gene>
    <name evidence="1" type="ORF">FKW44_018837</name>
</gene>
<proteinExistence type="predicted"/>
<dbReference type="Proteomes" id="UP000595437">
    <property type="component" value="Chromosome 13"/>
</dbReference>
<evidence type="ECO:0000313" key="2">
    <source>
        <dbReference type="Proteomes" id="UP000595437"/>
    </source>
</evidence>